<evidence type="ECO:0000256" key="1">
    <source>
        <dbReference type="ARBA" id="ARBA00004477"/>
    </source>
</evidence>
<evidence type="ECO:0000313" key="9">
    <source>
        <dbReference type="Proteomes" id="UP000294530"/>
    </source>
</evidence>
<evidence type="ECO:0000256" key="4">
    <source>
        <dbReference type="ARBA" id="ARBA00022824"/>
    </source>
</evidence>
<reference evidence="8 9" key="1">
    <citation type="journal article" date="2021" name="Genome Biol.">
        <title>AFLAP: assembly-free linkage analysis pipeline using k-mers from genome sequencing data.</title>
        <authorList>
            <person name="Fletcher K."/>
            <person name="Zhang L."/>
            <person name="Gil J."/>
            <person name="Han R."/>
            <person name="Cavanaugh K."/>
            <person name="Michelmore R."/>
        </authorList>
    </citation>
    <scope>NUCLEOTIDE SEQUENCE [LARGE SCALE GENOMIC DNA]</scope>
    <source>
        <strain evidence="8 9">SF5</strain>
    </source>
</reference>
<keyword evidence="2" id="KW-0813">Transport</keyword>
<keyword evidence="5 7" id="KW-1133">Transmembrane helix</keyword>
<comment type="subcellular location">
    <subcellularLocation>
        <location evidence="1">Endoplasmic reticulum membrane</location>
        <topology evidence="1">Multi-pass membrane protein</topology>
    </subcellularLocation>
</comment>
<sequence length="393" mass="42916">MVTFTLHGVLLEKITTHRVLGEFSMTFVFCALNAVVAFGLSHARKEKPSAMPSSFLAIVGALAFGSTIASMMALRYVTYITRILGKSCKSIPVMIMGVLLGKKYAIKKYVSVFILSIGVAIFLLGTPHEHKRMHQDASHHHLPEHERTPNMALGFSLLALSLVLDGATGALEDKFMESYDIGAFDLMFHVNIYKAFFAAAGLVVNDEVPVFLQYIVPLLPSLLMLSFTGAFGQAFIFFAIYKFGALTTTIIGTCRKVLSIVLSVIYFGHVLSIEQTTGLVLFFFGLGLSWVSIKNCFGSLSSTSAAANCSINQTELSKEGLLETCSDMATDSGSDEQDSPIYHKTKALGDMSVETVRQFELINAWYRQTACKDAKLMDEVAVFDANDVAGQVI</sequence>
<evidence type="ECO:0000256" key="2">
    <source>
        <dbReference type="ARBA" id="ARBA00022448"/>
    </source>
</evidence>
<dbReference type="GO" id="GO:0005789">
    <property type="term" value="C:endoplasmic reticulum membrane"/>
    <property type="evidence" value="ECO:0007669"/>
    <property type="project" value="UniProtKB-SubCell"/>
</dbReference>
<dbReference type="GO" id="GO:0000139">
    <property type="term" value="C:Golgi membrane"/>
    <property type="evidence" value="ECO:0007669"/>
    <property type="project" value="TreeGrafter"/>
</dbReference>
<feature type="transmembrane region" description="Helical" evidence="7">
    <location>
        <begin position="108"/>
        <end position="126"/>
    </location>
</feature>
<dbReference type="Pfam" id="PF08449">
    <property type="entry name" value="UAA"/>
    <property type="match status" value="1"/>
</dbReference>
<dbReference type="PANTHER" id="PTHR10778">
    <property type="entry name" value="SOLUTE CARRIER FAMILY 35 MEMBER B"/>
    <property type="match status" value="1"/>
</dbReference>
<feature type="transmembrane region" description="Helical" evidence="7">
    <location>
        <begin position="151"/>
        <end position="171"/>
    </location>
</feature>
<feature type="transmembrane region" description="Helical" evidence="7">
    <location>
        <begin position="55"/>
        <end position="77"/>
    </location>
</feature>
<keyword evidence="4" id="KW-0256">Endoplasmic reticulum</keyword>
<keyword evidence="6 7" id="KW-0472">Membrane</keyword>
<evidence type="ECO:0000256" key="6">
    <source>
        <dbReference type="ARBA" id="ARBA00023136"/>
    </source>
</evidence>
<dbReference type="OrthoDB" id="78344at2759"/>
<feature type="transmembrane region" description="Helical" evidence="7">
    <location>
        <begin position="23"/>
        <end position="43"/>
    </location>
</feature>
<dbReference type="AlphaFoldDB" id="A0A976ICK4"/>
<proteinExistence type="predicted"/>
<dbReference type="KEGG" id="blac:94346190"/>
<accession>A0A976ICK4</accession>
<dbReference type="PANTHER" id="PTHR10778:SF10">
    <property type="entry name" value="SOLUTE CARRIER FAMILY 35 MEMBER B1"/>
    <property type="match status" value="1"/>
</dbReference>
<dbReference type="GO" id="GO:0005459">
    <property type="term" value="F:UDP-galactose transmembrane transporter activity"/>
    <property type="evidence" value="ECO:0007669"/>
    <property type="project" value="TreeGrafter"/>
</dbReference>
<dbReference type="GeneID" id="94346190"/>
<organism evidence="8 9">
    <name type="scientific">Bremia lactucae</name>
    <name type="common">Lettuce downy mildew</name>
    <dbReference type="NCBI Taxonomy" id="4779"/>
    <lineage>
        <taxon>Eukaryota</taxon>
        <taxon>Sar</taxon>
        <taxon>Stramenopiles</taxon>
        <taxon>Oomycota</taxon>
        <taxon>Peronosporomycetes</taxon>
        <taxon>Peronosporales</taxon>
        <taxon>Peronosporaceae</taxon>
        <taxon>Bremia</taxon>
    </lineage>
</organism>
<comment type="caution">
    <text evidence="8">The sequence shown here is derived from an EMBL/GenBank/DDBJ whole genome shotgun (WGS) entry which is preliminary data.</text>
</comment>
<evidence type="ECO:0000256" key="3">
    <source>
        <dbReference type="ARBA" id="ARBA00022692"/>
    </source>
</evidence>
<gene>
    <name evidence="8" type="ORF">CCR75_002422</name>
</gene>
<keyword evidence="3 7" id="KW-0812">Transmembrane</keyword>
<feature type="transmembrane region" description="Helical" evidence="7">
    <location>
        <begin position="183"/>
        <end position="203"/>
    </location>
</feature>
<feature type="transmembrane region" description="Helical" evidence="7">
    <location>
        <begin position="215"/>
        <end position="241"/>
    </location>
</feature>
<dbReference type="InterPro" id="IPR013657">
    <property type="entry name" value="SCL35B1-4/HUT1"/>
</dbReference>
<keyword evidence="9" id="KW-1185">Reference proteome</keyword>
<evidence type="ECO:0000256" key="5">
    <source>
        <dbReference type="ARBA" id="ARBA00022989"/>
    </source>
</evidence>
<protein>
    <submittedName>
        <fullName evidence="8">Uncharacterized protein</fullName>
    </submittedName>
</protein>
<dbReference type="RefSeq" id="XP_067816757.1">
    <property type="nucleotide sequence ID" value="XM_067960519.1"/>
</dbReference>
<dbReference type="Proteomes" id="UP000294530">
    <property type="component" value="Unassembled WGS sequence"/>
</dbReference>
<evidence type="ECO:0000313" key="8">
    <source>
        <dbReference type="EMBL" id="TDH67258.1"/>
    </source>
</evidence>
<dbReference type="EMBL" id="SHOA02000014">
    <property type="protein sequence ID" value="TDH67258.1"/>
    <property type="molecule type" value="Genomic_DNA"/>
</dbReference>
<evidence type="ECO:0000256" key="7">
    <source>
        <dbReference type="SAM" id="Phobius"/>
    </source>
</evidence>
<dbReference type="GO" id="GO:0005460">
    <property type="term" value="F:UDP-glucose transmembrane transporter activity"/>
    <property type="evidence" value="ECO:0007669"/>
    <property type="project" value="TreeGrafter"/>
</dbReference>
<name>A0A976ICK4_BRELC</name>